<evidence type="ECO:0000256" key="3">
    <source>
        <dbReference type="ARBA" id="ARBA00022741"/>
    </source>
</evidence>
<reference evidence="11" key="2">
    <citation type="journal article" date="2023" name="Microbiome">
        <title>Synthase-selected sorting approach identifies a beta-lactone synthase in a nudibranch symbiotic bacterium.</title>
        <authorList>
            <person name="Dzunkova M."/>
            <person name="La Clair J.J."/>
            <person name="Tyml T."/>
            <person name="Doud D."/>
            <person name="Schulz F."/>
            <person name="Piquer-Esteban S."/>
            <person name="Porcel Sanchis D."/>
            <person name="Osborn A."/>
            <person name="Robinson D."/>
            <person name="Louie K.B."/>
            <person name="Bowen B.P."/>
            <person name="Bowers R.M."/>
            <person name="Lee J."/>
            <person name="Arnau V."/>
            <person name="Diaz-Villanueva W."/>
            <person name="Stepanauskas R."/>
            <person name="Gosliner T."/>
            <person name="Date S.V."/>
            <person name="Northen T.R."/>
            <person name="Cheng J.F."/>
            <person name="Burkart M.D."/>
            <person name="Woyke T."/>
        </authorList>
    </citation>
    <scope>NUCLEOTIDE SEQUENCE</scope>
    <source>
        <strain evidence="11">Df01</strain>
    </source>
</reference>
<name>A0ABT7QNB3_9GAMM</name>
<dbReference type="InterPro" id="IPR050153">
    <property type="entry name" value="Metal_Ion_Import_ABC"/>
</dbReference>
<dbReference type="SUPFAM" id="SSF52540">
    <property type="entry name" value="P-loop containing nucleoside triphosphate hydrolases"/>
    <property type="match status" value="1"/>
</dbReference>
<proteinExistence type="predicted"/>
<evidence type="ECO:0000256" key="6">
    <source>
        <dbReference type="ARBA" id="ARBA00022906"/>
    </source>
</evidence>
<feature type="domain" description="ABC transporter" evidence="10">
    <location>
        <begin position="9"/>
        <end position="225"/>
    </location>
</feature>
<keyword evidence="6" id="KW-0864">Zinc transport</keyword>
<dbReference type="InterPro" id="IPR027417">
    <property type="entry name" value="P-loop_NTPase"/>
</dbReference>
<evidence type="ECO:0000256" key="7">
    <source>
        <dbReference type="ARBA" id="ARBA00022967"/>
    </source>
</evidence>
<evidence type="ECO:0000256" key="8">
    <source>
        <dbReference type="ARBA" id="ARBA00023065"/>
    </source>
</evidence>
<reference evidence="11" key="1">
    <citation type="submission" date="2022-08" db="EMBL/GenBank/DDBJ databases">
        <authorList>
            <person name="Dzunkova M."/>
            <person name="La Clair J."/>
            <person name="Tyml T."/>
            <person name="Doud D."/>
            <person name="Schulz F."/>
            <person name="Piquer S."/>
            <person name="Porcel Sanchis D."/>
            <person name="Osborn A."/>
            <person name="Robinson D."/>
            <person name="Louie K.B."/>
            <person name="Bowen B.P."/>
            <person name="Bowers R."/>
            <person name="Lee J."/>
            <person name="Arnau Llombart V."/>
            <person name="Diaz Villanueva W."/>
            <person name="Gosliner T."/>
            <person name="Northen T."/>
            <person name="Cheng J.-F."/>
            <person name="Burkart M.D."/>
            <person name="Woyke T."/>
        </authorList>
    </citation>
    <scope>NUCLEOTIDE SEQUENCE</scope>
    <source>
        <strain evidence="11">Df01</strain>
    </source>
</reference>
<accession>A0ABT7QNB3</accession>
<dbReference type="GO" id="GO:0016491">
    <property type="term" value="F:oxidoreductase activity"/>
    <property type="evidence" value="ECO:0007669"/>
    <property type="project" value="UniProtKB-KW"/>
</dbReference>
<keyword evidence="12" id="KW-1185">Reference proteome</keyword>
<dbReference type="Proteomes" id="UP001168167">
    <property type="component" value="Unassembled WGS sequence"/>
</dbReference>
<evidence type="ECO:0000259" key="10">
    <source>
        <dbReference type="PROSITE" id="PS50893"/>
    </source>
</evidence>
<sequence length="246" mass="27523">MLPPPDTLICADNISFSRGGVNILNHVSVTVNRHDFITIIGPNGAGKSTLLKCLAGLTNPNSGTVNRIKPLKIGYVPQRLMVDRAMPITTRHFITLHKRATADDIERTTMETGIQHILNQPLQSLSSGELQRALMTRALLNTPDLLILDEPAQNLDVAGQLAFYKLLEKIYHDWHIAILMVSHDLHLVMSCTRRVLCLYHHVCCSGEPQTITQDPEFVSLFGADMAHMMAVYHHTHNHRHDNHPST</sequence>
<comment type="caution">
    <text evidence="11">The sequence shown here is derived from an EMBL/GenBank/DDBJ whole genome shotgun (WGS) entry which is preliminary data.</text>
</comment>
<dbReference type="InterPro" id="IPR003593">
    <property type="entry name" value="AAA+_ATPase"/>
</dbReference>
<evidence type="ECO:0000256" key="9">
    <source>
        <dbReference type="ARBA" id="ARBA00023136"/>
    </source>
</evidence>
<evidence type="ECO:0000256" key="4">
    <source>
        <dbReference type="ARBA" id="ARBA00022833"/>
    </source>
</evidence>
<keyword evidence="8" id="KW-0406">Ion transport</keyword>
<gene>
    <name evidence="11" type="ORF">NQX30_07480</name>
</gene>
<keyword evidence="1" id="KW-0813">Transport</keyword>
<dbReference type="PANTHER" id="PTHR42734:SF9">
    <property type="entry name" value="ZINC IMPORT ATP-BINDING PROTEIN ZNUC"/>
    <property type="match status" value="1"/>
</dbReference>
<keyword evidence="7" id="KW-1278">Translocase</keyword>
<keyword evidence="5 11" id="KW-0067">ATP-binding</keyword>
<keyword evidence="3" id="KW-0547">Nucleotide-binding</keyword>
<dbReference type="InterPro" id="IPR003439">
    <property type="entry name" value="ABC_transporter-like_ATP-bd"/>
</dbReference>
<evidence type="ECO:0000256" key="1">
    <source>
        <dbReference type="ARBA" id="ARBA00022448"/>
    </source>
</evidence>
<dbReference type="SMART" id="SM00382">
    <property type="entry name" value="AAA"/>
    <property type="match status" value="1"/>
</dbReference>
<evidence type="ECO:0000313" key="11">
    <source>
        <dbReference type="EMBL" id="MDM5148196.1"/>
    </source>
</evidence>
<keyword evidence="4" id="KW-0862">Zinc</keyword>
<keyword evidence="11" id="KW-0560">Oxidoreductase</keyword>
<dbReference type="Pfam" id="PF00005">
    <property type="entry name" value="ABC_tran"/>
    <property type="match status" value="1"/>
</dbReference>
<evidence type="ECO:0000256" key="2">
    <source>
        <dbReference type="ARBA" id="ARBA00022475"/>
    </source>
</evidence>
<evidence type="ECO:0000256" key="5">
    <source>
        <dbReference type="ARBA" id="ARBA00022840"/>
    </source>
</evidence>
<keyword evidence="9" id="KW-0472">Membrane</keyword>
<keyword evidence="2" id="KW-1003">Cell membrane</keyword>
<evidence type="ECO:0000313" key="12">
    <source>
        <dbReference type="Proteomes" id="UP001168167"/>
    </source>
</evidence>
<dbReference type="GO" id="GO:0005524">
    <property type="term" value="F:ATP binding"/>
    <property type="evidence" value="ECO:0007669"/>
    <property type="project" value="UniProtKB-KW"/>
</dbReference>
<dbReference type="PROSITE" id="PS50893">
    <property type="entry name" value="ABC_TRANSPORTER_2"/>
    <property type="match status" value="1"/>
</dbReference>
<dbReference type="EMBL" id="JANQAO010000005">
    <property type="protein sequence ID" value="MDM5148196.1"/>
    <property type="molecule type" value="Genomic_DNA"/>
</dbReference>
<dbReference type="PANTHER" id="PTHR42734">
    <property type="entry name" value="METAL TRANSPORT SYSTEM ATP-BINDING PROTEIN TM_0124-RELATED"/>
    <property type="match status" value="1"/>
</dbReference>
<organism evidence="11 12">
    <name type="scientific">Candidatus Doriopsillibacter californiensis</name>
    <dbReference type="NCBI Taxonomy" id="2970740"/>
    <lineage>
        <taxon>Bacteria</taxon>
        <taxon>Pseudomonadati</taxon>
        <taxon>Pseudomonadota</taxon>
        <taxon>Gammaproteobacteria</taxon>
        <taxon>Candidatus Tethybacterales</taxon>
        <taxon>Candidatus Persebacteraceae</taxon>
        <taxon>Candidatus Doriopsillibacter</taxon>
    </lineage>
</organism>
<protein>
    <submittedName>
        <fullName evidence="11">ATP-binding cassette domain-containing protein</fullName>
    </submittedName>
</protein>
<dbReference type="Gene3D" id="3.40.50.300">
    <property type="entry name" value="P-loop containing nucleotide triphosphate hydrolases"/>
    <property type="match status" value="1"/>
</dbReference>